<evidence type="ECO:0000256" key="3">
    <source>
        <dbReference type="ARBA" id="ARBA00022795"/>
    </source>
</evidence>
<dbReference type="Pfam" id="PF03963">
    <property type="entry name" value="FlgD"/>
    <property type="match status" value="1"/>
</dbReference>
<evidence type="ECO:0000256" key="4">
    <source>
        <dbReference type="ARBA" id="ARBA00024746"/>
    </source>
</evidence>
<evidence type="ECO:0000313" key="6">
    <source>
        <dbReference type="Proteomes" id="UP000182360"/>
    </source>
</evidence>
<sequence>MELLNTQNSINTQMSASEQFAVENAVNNYNKTLVVEGRKTSNELGKDDFLKLLITQLQNQDPTSPMENTEFISQMAQFSSLEQMTNMSSSFSRMAAFINSSEAAATLGKTVELDIGDTSVQGVVEGATRGENPQVLVKGMYYSMDKIKAIYAD</sequence>
<comment type="function">
    <text evidence="4">Required for flagellar hook formation. May act as a scaffolding protein.</text>
</comment>
<dbReference type="STRING" id="163.SAMN04487775_104166"/>
<keyword evidence="6" id="KW-1185">Reference proteome</keyword>
<comment type="similarity">
    <text evidence="1">Belongs to the FlgD family.</text>
</comment>
<keyword evidence="5" id="KW-0969">Cilium</keyword>
<dbReference type="Proteomes" id="UP000182360">
    <property type="component" value="Unassembled WGS sequence"/>
</dbReference>
<gene>
    <name evidence="5" type="ORF">SAMN04487977_101351</name>
</gene>
<keyword evidence="5" id="KW-0966">Cell projection</keyword>
<protein>
    <recommendedName>
        <fullName evidence="2">Basal-body rod modification protein FlgD</fullName>
    </recommendedName>
</protein>
<dbReference type="InterPro" id="IPR005648">
    <property type="entry name" value="FlgD"/>
</dbReference>
<organism evidence="5 6">
    <name type="scientific">Treponema bryantii</name>
    <dbReference type="NCBI Taxonomy" id="163"/>
    <lineage>
        <taxon>Bacteria</taxon>
        <taxon>Pseudomonadati</taxon>
        <taxon>Spirochaetota</taxon>
        <taxon>Spirochaetia</taxon>
        <taxon>Spirochaetales</taxon>
        <taxon>Treponemataceae</taxon>
        <taxon>Treponema</taxon>
    </lineage>
</organism>
<accession>A0A1H9AJ11</accession>
<keyword evidence="3" id="KW-1005">Bacterial flagellum biogenesis</keyword>
<evidence type="ECO:0000256" key="2">
    <source>
        <dbReference type="ARBA" id="ARBA00016013"/>
    </source>
</evidence>
<dbReference type="EMBL" id="FOFU01000001">
    <property type="protein sequence ID" value="SEP76487.1"/>
    <property type="molecule type" value="Genomic_DNA"/>
</dbReference>
<evidence type="ECO:0000256" key="1">
    <source>
        <dbReference type="ARBA" id="ARBA00010577"/>
    </source>
</evidence>
<dbReference type="AlphaFoldDB" id="A0A1H9AJ11"/>
<dbReference type="NCBIfam" id="NF007197">
    <property type="entry name" value="PRK09618.1"/>
    <property type="match status" value="1"/>
</dbReference>
<evidence type="ECO:0000313" key="5">
    <source>
        <dbReference type="EMBL" id="SEP76487.1"/>
    </source>
</evidence>
<keyword evidence="5" id="KW-0282">Flagellum</keyword>
<dbReference type="GO" id="GO:0044781">
    <property type="term" value="P:bacterial-type flagellum organization"/>
    <property type="evidence" value="ECO:0007669"/>
    <property type="project" value="UniProtKB-KW"/>
</dbReference>
<name>A0A1H9AJ11_9SPIR</name>
<dbReference type="OrthoDB" id="280334at2"/>
<reference evidence="5 6" key="1">
    <citation type="submission" date="2016-10" db="EMBL/GenBank/DDBJ databases">
        <authorList>
            <person name="de Groot N.N."/>
        </authorList>
    </citation>
    <scope>NUCLEOTIDE SEQUENCE [LARGE SCALE GENOMIC DNA]</scope>
    <source>
        <strain evidence="5 6">B25</strain>
    </source>
</reference>
<proteinExistence type="inferred from homology"/>